<evidence type="ECO:0000313" key="3">
    <source>
        <dbReference type="Proteomes" id="UP000326554"/>
    </source>
</evidence>
<dbReference type="PANTHER" id="PTHR33490:SF1">
    <property type="entry name" value="SLL1233 PROTEIN"/>
    <property type="match status" value="1"/>
</dbReference>
<dbReference type="EMBL" id="VYQE01000004">
    <property type="protein sequence ID" value="KAA9007134.1"/>
    <property type="molecule type" value="Genomic_DNA"/>
</dbReference>
<dbReference type="RefSeq" id="WP_150446153.1">
    <property type="nucleotide sequence ID" value="NZ_VYQE01000004.1"/>
</dbReference>
<evidence type="ECO:0000313" key="2">
    <source>
        <dbReference type="EMBL" id="KAA9007134.1"/>
    </source>
</evidence>
<organism evidence="2 3">
    <name type="scientific">Histidinibacterium aquaticum</name>
    <dbReference type="NCBI Taxonomy" id="2613962"/>
    <lineage>
        <taxon>Bacteria</taxon>
        <taxon>Pseudomonadati</taxon>
        <taxon>Pseudomonadota</taxon>
        <taxon>Alphaproteobacteria</taxon>
        <taxon>Rhodobacterales</taxon>
        <taxon>Paracoccaceae</taxon>
        <taxon>Histidinibacterium</taxon>
    </lineage>
</organism>
<dbReference type="Gene3D" id="3.10.620.30">
    <property type="match status" value="1"/>
</dbReference>
<dbReference type="InterPro" id="IPR013589">
    <property type="entry name" value="Bac_transglu_N"/>
</dbReference>
<dbReference type="InterPro" id="IPR002931">
    <property type="entry name" value="Transglutaminase-like"/>
</dbReference>
<dbReference type="Proteomes" id="UP000326554">
    <property type="component" value="Unassembled WGS sequence"/>
</dbReference>
<gene>
    <name evidence="2" type="ORF">F3S47_12705</name>
</gene>
<proteinExistence type="predicted"/>
<dbReference type="Pfam" id="PF01841">
    <property type="entry name" value="Transglut_core"/>
    <property type="match status" value="1"/>
</dbReference>
<name>A0A5J5GHY9_9RHOB</name>
<keyword evidence="3" id="KW-1185">Reference proteome</keyword>
<dbReference type="SUPFAM" id="SSF54001">
    <property type="entry name" value="Cysteine proteinases"/>
    <property type="match status" value="1"/>
</dbReference>
<dbReference type="SMART" id="SM00460">
    <property type="entry name" value="TGc"/>
    <property type="match status" value="1"/>
</dbReference>
<accession>A0A5J5GHY9</accession>
<comment type="caution">
    <text evidence="2">The sequence shown here is derived from an EMBL/GenBank/DDBJ whole genome shotgun (WGS) entry which is preliminary data.</text>
</comment>
<reference evidence="2 3" key="1">
    <citation type="submission" date="2019-09" db="EMBL/GenBank/DDBJ databases">
        <authorList>
            <person name="Park J.-S."/>
            <person name="Choi H.-J."/>
        </authorList>
    </citation>
    <scope>NUCLEOTIDE SEQUENCE [LARGE SCALE GENOMIC DNA]</scope>
    <source>
        <strain evidence="2 3">176SS1-4</strain>
    </source>
</reference>
<dbReference type="InterPro" id="IPR038765">
    <property type="entry name" value="Papain-like_cys_pep_sf"/>
</dbReference>
<evidence type="ECO:0000259" key="1">
    <source>
        <dbReference type="SMART" id="SM00460"/>
    </source>
</evidence>
<sequence>MPNYYVKHRTTYRYRSKVSLGPHLLTLLPRTTEDQTVRFHRLNTDPPAQISWTQDVFGNSVATAEFQGATEHLEIVSEASVNLTRSEFPILSISAAAIDYPFLYSKDEWIDLGALTQPQYHDPFGVLSRWVASFVADHPTDTLSLLKDLNFGIFDLFSYQSRDAEGTQSPTETIQRGWGSCRDFSVLLAEAARVLGLGARIVSGYLSEPAGAPTGQFEPGSTHAWVDIYLPGAGWVSFDPANRSFGGSNLIPVAIGRNIHQLAPVSGSFSGPSDALANLSVQVSVLKSDGPIHGASSGMTSY</sequence>
<dbReference type="Pfam" id="PF08379">
    <property type="entry name" value="Bact_transglu_N"/>
    <property type="match status" value="1"/>
</dbReference>
<feature type="domain" description="Transglutaminase-like" evidence="1">
    <location>
        <begin position="173"/>
        <end position="242"/>
    </location>
</feature>
<dbReference type="PANTHER" id="PTHR33490">
    <property type="entry name" value="BLR5614 PROTEIN-RELATED"/>
    <property type="match status" value="1"/>
</dbReference>
<protein>
    <submittedName>
        <fullName evidence="2">Transglutaminase family protein</fullName>
    </submittedName>
</protein>
<dbReference type="AlphaFoldDB" id="A0A5J5GHY9"/>